<sequence length="347" mass="35314">MTTQPPTAPEPGGSAAYDRHVASQPEAVAALLSTPVPVLDPARPLVFTGIGTSLHACRTAAAWVRLLTGGRVRAAALDAHDLALTEGVTAADQIVVVSHRGTKACPNDVLRRAAEAGATTVAVTGEGPAEPVADTVLRTCPQEAASTHTVSYTTALTLLARLVATALGEEGAPLTAALAQVPGALSRTLELPLAPEAVDALADAAGPVLVTGTGLDAITAAEAALKIKEGTYRWAEALHTEFALHGTPAVFSATTAGFLLRPAGPDAGRTADLERVLRALGAPVHHCADDPGAALPFAAVPDLVRPLVSVVPFQRLVSLAAARTGASPDLTHLEAEPWASAIRSVKL</sequence>
<dbReference type="InterPro" id="IPR046348">
    <property type="entry name" value="SIS_dom_sf"/>
</dbReference>
<evidence type="ECO:0000313" key="5">
    <source>
        <dbReference type="EMBL" id="MDX2914076.1"/>
    </source>
</evidence>
<evidence type="ECO:0000313" key="6">
    <source>
        <dbReference type="Proteomes" id="UP001271723"/>
    </source>
</evidence>
<dbReference type="EMBL" id="JARAVY010000018">
    <property type="protein sequence ID" value="MDX2914076.1"/>
    <property type="molecule type" value="Genomic_DNA"/>
</dbReference>
<evidence type="ECO:0000256" key="2">
    <source>
        <dbReference type="ARBA" id="ARBA00012916"/>
    </source>
</evidence>
<dbReference type="Pfam" id="PF01380">
    <property type="entry name" value="SIS"/>
    <property type="match status" value="1"/>
</dbReference>
<reference evidence="5 6" key="1">
    <citation type="journal article" date="2023" name="Microb. Genom.">
        <title>Mesoterricola silvestris gen. nov., sp. nov., Mesoterricola sediminis sp. nov., Geothrix oryzae sp. nov., Geothrix edaphica sp. nov., Geothrix rubra sp. nov., and Geothrix limicola sp. nov., six novel members of Acidobacteriota isolated from soils.</title>
        <authorList>
            <person name="Weisberg A.J."/>
            <person name="Pearce E."/>
            <person name="Kramer C.G."/>
            <person name="Chang J.H."/>
            <person name="Clarke C.R."/>
        </authorList>
    </citation>
    <scope>NUCLEOTIDE SEQUENCE [LARGE SCALE GENOMIC DNA]</scope>
    <source>
        <strain evidence="5 6">NRRL_B-2795</strain>
    </source>
</reference>
<keyword evidence="6" id="KW-1185">Reference proteome</keyword>
<dbReference type="PROSITE" id="PS51464">
    <property type="entry name" value="SIS"/>
    <property type="match status" value="2"/>
</dbReference>
<feature type="domain" description="SIS" evidence="4">
    <location>
        <begin position="197"/>
        <end position="331"/>
    </location>
</feature>
<dbReference type="EC" id="2.6.1.16" evidence="2"/>
<dbReference type="PANTHER" id="PTHR10937">
    <property type="entry name" value="GLUCOSAMINE--FRUCTOSE-6-PHOSPHATE AMINOTRANSFERASE, ISOMERIZING"/>
    <property type="match status" value="1"/>
</dbReference>
<dbReference type="SUPFAM" id="SSF53697">
    <property type="entry name" value="SIS domain"/>
    <property type="match status" value="1"/>
</dbReference>
<accession>A0ABU4LE67</accession>
<comment type="catalytic activity">
    <reaction evidence="1">
        <text>D-fructose 6-phosphate + L-glutamine = D-glucosamine 6-phosphate + L-glutamate</text>
        <dbReference type="Rhea" id="RHEA:13237"/>
        <dbReference type="ChEBI" id="CHEBI:29985"/>
        <dbReference type="ChEBI" id="CHEBI:58359"/>
        <dbReference type="ChEBI" id="CHEBI:58725"/>
        <dbReference type="ChEBI" id="CHEBI:61527"/>
        <dbReference type="EC" id="2.6.1.16"/>
    </reaction>
</comment>
<organism evidence="5 6">
    <name type="scientific">Streptomyces griseiscabiei</name>
    <dbReference type="NCBI Taxonomy" id="2993540"/>
    <lineage>
        <taxon>Bacteria</taxon>
        <taxon>Bacillati</taxon>
        <taxon>Actinomycetota</taxon>
        <taxon>Actinomycetes</taxon>
        <taxon>Kitasatosporales</taxon>
        <taxon>Streptomycetaceae</taxon>
        <taxon>Streptomyces</taxon>
    </lineage>
</organism>
<dbReference type="Proteomes" id="UP001271723">
    <property type="component" value="Unassembled WGS sequence"/>
</dbReference>
<dbReference type="InterPro" id="IPR001347">
    <property type="entry name" value="SIS_dom"/>
</dbReference>
<feature type="domain" description="SIS" evidence="4">
    <location>
        <begin position="35"/>
        <end position="173"/>
    </location>
</feature>
<dbReference type="Gene3D" id="3.40.50.10490">
    <property type="entry name" value="Glucose-6-phosphate isomerase like protein, domain 1"/>
    <property type="match status" value="2"/>
</dbReference>
<evidence type="ECO:0000256" key="1">
    <source>
        <dbReference type="ARBA" id="ARBA00001031"/>
    </source>
</evidence>
<gene>
    <name evidence="5" type="ORF">PV517_36080</name>
</gene>
<evidence type="ECO:0000256" key="3">
    <source>
        <dbReference type="ARBA" id="ARBA00016090"/>
    </source>
</evidence>
<dbReference type="PANTHER" id="PTHR10937:SF0">
    <property type="entry name" value="GLUTAMINE--FRUCTOSE-6-PHOSPHATE TRANSAMINASE (ISOMERIZING)"/>
    <property type="match status" value="1"/>
</dbReference>
<comment type="caution">
    <text evidence="5">The sequence shown here is derived from an EMBL/GenBank/DDBJ whole genome shotgun (WGS) entry which is preliminary data.</text>
</comment>
<dbReference type="RefSeq" id="WP_086752744.1">
    <property type="nucleotide sequence ID" value="NZ_JAGJBZ010000001.1"/>
</dbReference>
<name>A0ABU4LE67_9ACTN</name>
<proteinExistence type="predicted"/>
<protein>
    <recommendedName>
        <fullName evidence="3">Glutamine--fructose-6-phosphate aminotransferase [isomerizing]</fullName>
        <ecNumber evidence="2">2.6.1.16</ecNumber>
    </recommendedName>
</protein>
<evidence type="ECO:0000259" key="4">
    <source>
        <dbReference type="PROSITE" id="PS51464"/>
    </source>
</evidence>